<proteinExistence type="predicted"/>
<dbReference type="PANTHER" id="PTHR37722">
    <property type="entry name" value="OS01G0167700 PROTEIN"/>
    <property type="match status" value="1"/>
</dbReference>
<dbReference type="InParanoid" id="A0A2G5D1P2"/>
<feature type="region of interest" description="Disordered" evidence="1">
    <location>
        <begin position="390"/>
        <end position="440"/>
    </location>
</feature>
<dbReference type="Proteomes" id="UP000230069">
    <property type="component" value="Unassembled WGS sequence"/>
</dbReference>
<dbReference type="PANTHER" id="PTHR37722:SF2">
    <property type="entry name" value="OS01G0167700 PROTEIN"/>
    <property type="match status" value="1"/>
</dbReference>
<gene>
    <name evidence="2" type="ORF">AQUCO_03000191v1</name>
</gene>
<dbReference type="OrthoDB" id="994901at2759"/>
<evidence type="ECO:0000256" key="1">
    <source>
        <dbReference type="SAM" id="MobiDB-lite"/>
    </source>
</evidence>
<evidence type="ECO:0000313" key="3">
    <source>
        <dbReference type="Proteomes" id="UP000230069"/>
    </source>
</evidence>
<organism evidence="2 3">
    <name type="scientific">Aquilegia coerulea</name>
    <name type="common">Rocky mountain columbine</name>
    <dbReference type="NCBI Taxonomy" id="218851"/>
    <lineage>
        <taxon>Eukaryota</taxon>
        <taxon>Viridiplantae</taxon>
        <taxon>Streptophyta</taxon>
        <taxon>Embryophyta</taxon>
        <taxon>Tracheophyta</taxon>
        <taxon>Spermatophyta</taxon>
        <taxon>Magnoliopsida</taxon>
        <taxon>Ranunculales</taxon>
        <taxon>Ranunculaceae</taxon>
        <taxon>Thalictroideae</taxon>
        <taxon>Aquilegia</taxon>
    </lineage>
</organism>
<sequence length="554" mass="62278">MPLDMDVCQRDKFFSDEESNYILIGNERLWEAGPAILDENFVGERTRDVAWKNRAYNMDSNHADFWRDETDGESDFSFEDSFLTNKRDVAKALRDFNILDSPASYLKHRASEKDHDFIKFDAKRYPAVNESWDLRPAFLFSFAGEDVKDDMSLLSEESCSSSAVKADKAKYFAPNSILEESTRKYRSDLCRNNGKAPSKKDLYAEGTVYKEWDKEHQGNKLKGRGKYSKEFNPLGTKLCNQSTDRHRFQKDFNSWHSWLPEEGFTSTDMDSGPNLFQRTSAESEVTFLESENWSEDVFGVLPSSSLDLNQHSSCKKSKLNGPVMHAPSGSNLFQEKALRPQSFGHVQYCGSPSFFDIGSESRKPDITQASRMQDEPYSYCVTGSQEDVECPALGQTPVDSDEESEIHPSGSGNPPKELEKEPSVGNNDPISKNGKDVVAPCSKANSEGIEAGNDTLEHADETSSAKNVVRGELGRCVNDNTYRFDGHMQLPSQICPEGVADKEDSRSEKINIGSKGHTSSNSSYQVMLESYVLQLLCVQKVLREATEQDFSKKV</sequence>
<protein>
    <submittedName>
        <fullName evidence="2">Uncharacterized protein</fullName>
    </submittedName>
</protein>
<evidence type="ECO:0000313" key="2">
    <source>
        <dbReference type="EMBL" id="PIA37439.1"/>
    </source>
</evidence>
<accession>A0A2G5D1P2</accession>
<dbReference type="EMBL" id="KZ305047">
    <property type="protein sequence ID" value="PIA37439.1"/>
    <property type="molecule type" value="Genomic_DNA"/>
</dbReference>
<dbReference type="AlphaFoldDB" id="A0A2G5D1P2"/>
<keyword evidence="3" id="KW-1185">Reference proteome</keyword>
<name>A0A2G5D1P2_AQUCA</name>
<reference evidence="2 3" key="1">
    <citation type="submission" date="2017-09" db="EMBL/GenBank/DDBJ databases">
        <title>WGS assembly of Aquilegia coerulea Goldsmith.</title>
        <authorList>
            <person name="Hodges S."/>
            <person name="Kramer E."/>
            <person name="Nordborg M."/>
            <person name="Tomkins J."/>
            <person name="Borevitz J."/>
            <person name="Derieg N."/>
            <person name="Yan J."/>
            <person name="Mihaltcheva S."/>
            <person name="Hayes R.D."/>
            <person name="Rokhsar D."/>
        </authorList>
    </citation>
    <scope>NUCLEOTIDE SEQUENCE [LARGE SCALE GENOMIC DNA]</scope>
    <source>
        <strain evidence="3">cv. Goldsmith</strain>
    </source>
</reference>